<evidence type="ECO:0000259" key="4">
    <source>
        <dbReference type="Pfam" id="PF07992"/>
    </source>
</evidence>
<dbReference type="InterPro" id="IPR036188">
    <property type="entry name" value="FAD/NAD-bd_sf"/>
</dbReference>
<evidence type="ECO:0000256" key="1">
    <source>
        <dbReference type="ARBA" id="ARBA00018719"/>
    </source>
</evidence>
<dbReference type="Pfam" id="PF07992">
    <property type="entry name" value="Pyr_redox_2"/>
    <property type="match status" value="1"/>
</dbReference>
<proteinExistence type="predicted"/>
<dbReference type="GO" id="GO:0016491">
    <property type="term" value="F:oxidoreductase activity"/>
    <property type="evidence" value="ECO:0007669"/>
    <property type="project" value="UniProtKB-KW"/>
</dbReference>
<evidence type="ECO:0000313" key="6">
    <source>
        <dbReference type="Proteomes" id="UP000245629"/>
    </source>
</evidence>
<sequence length="304" mass="32526">MALELDCLIVGGGPAGLTAAIYLARYRRTALVVDEGKSRCSWIPSSHNHAGFPEGIHGTDLLDRMRDQARLYGARIETGSIASVREAGDRAGFVAKTADGRVIDTTAVILATGVIDDQPRLPDLYDAVQRGLIRVCPICDAYEVIDRRIAVIGHGAHAFREAQFLRTYSADVTLLTLGRRMELTEEEKAALRDDGITLEEEPVEAVVTEGGRITKVILRSRRELAFDTLYSALGTLARSTLAGQVGAAMDGGGRLIVDGHQQTSVPGFYAAGDVVSTLNQISVAMGEAAKAATAVHNGLRRRTG</sequence>
<dbReference type="EMBL" id="CP029357">
    <property type="protein sequence ID" value="AWK89772.1"/>
    <property type="molecule type" value="Genomic_DNA"/>
</dbReference>
<gene>
    <name evidence="5" type="ORF">DEW08_27780</name>
</gene>
<feature type="domain" description="FAD/NAD(P)-binding" evidence="4">
    <location>
        <begin position="6"/>
        <end position="288"/>
    </location>
</feature>
<accession>A0A2S2CZ33</accession>
<dbReference type="Gene3D" id="3.50.50.60">
    <property type="entry name" value="FAD/NAD(P)-binding domain"/>
    <property type="match status" value="2"/>
</dbReference>
<dbReference type="PRINTS" id="PR00469">
    <property type="entry name" value="PNDRDTASEII"/>
</dbReference>
<reference evidence="6" key="1">
    <citation type="submission" date="2018-05" db="EMBL/GenBank/DDBJ databases">
        <title>Azospirillum thermophila sp. nov., a novel isolated from hot spring.</title>
        <authorList>
            <person name="Zhao Z."/>
        </authorList>
    </citation>
    <scope>NUCLEOTIDE SEQUENCE [LARGE SCALE GENOMIC DNA]</scope>
    <source>
        <strain evidence="6">CFH 70021</strain>
        <plasmid evidence="6">unnamed2</plasmid>
    </source>
</reference>
<keyword evidence="5" id="KW-0614">Plasmid</keyword>
<dbReference type="KEGG" id="azz:DEW08_27780"/>
<evidence type="ECO:0000256" key="3">
    <source>
        <dbReference type="ARBA" id="ARBA00023002"/>
    </source>
</evidence>
<dbReference type="OrthoDB" id="9786503at2"/>
<keyword evidence="3" id="KW-0560">Oxidoreductase</keyword>
<dbReference type="InterPro" id="IPR050097">
    <property type="entry name" value="Ferredoxin-NADP_redctase_2"/>
</dbReference>
<keyword evidence="6" id="KW-1185">Reference proteome</keyword>
<evidence type="ECO:0000256" key="2">
    <source>
        <dbReference type="ARBA" id="ARBA00022630"/>
    </source>
</evidence>
<dbReference type="InterPro" id="IPR023753">
    <property type="entry name" value="FAD/NAD-binding_dom"/>
</dbReference>
<geneLocation type="plasmid" evidence="5 6">
    <name>unnamed2</name>
</geneLocation>
<name>A0A2S2CZ33_9PROT</name>
<protein>
    <recommendedName>
        <fullName evidence="1">Thioredoxin reductase</fullName>
    </recommendedName>
</protein>
<dbReference type="RefSeq" id="WP_109333407.1">
    <property type="nucleotide sequence ID" value="NZ_CP029357.1"/>
</dbReference>
<dbReference type="AlphaFoldDB" id="A0A2S2CZ33"/>
<keyword evidence="2" id="KW-0285">Flavoprotein</keyword>
<dbReference type="PANTHER" id="PTHR48105">
    <property type="entry name" value="THIOREDOXIN REDUCTASE 1-RELATED-RELATED"/>
    <property type="match status" value="1"/>
</dbReference>
<evidence type="ECO:0000313" key="5">
    <source>
        <dbReference type="EMBL" id="AWK89772.1"/>
    </source>
</evidence>
<dbReference type="PRINTS" id="PR00368">
    <property type="entry name" value="FADPNR"/>
</dbReference>
<dbReference type="SUPFAM" id="SSF51905">
    <property type="entry name" value="FAD/NAD(P)-binding domain"/>
    <property type="match status" value="1"/>
</dbReference>
<organism evidence="5 6">
    <name type="scientific">Azospirillum thermophilum</name>
    <dbReference type="NCBI Taxonomy" id="2202148"/>
    <lineage>
        <taxon>Bacteria</taxon>
        <taxon>Pseudomonadati</taxon>
        <taxon>Pseudomonadota</taxon>
        <taxon>Alphaproteobacteria</taxon>
        <taxon>Rhodospirillales</taxon>
        <taxon>Azospirillaceae</taxon>
        <taxon>Azospirillum</taxon>
    </lineage>
</organism>
<dbReference type="Proteomes" id="UP000245629">
    <property type="component" value="Plasmid unnamed2"/>
</dbReference>